<keyword evidence="4" id="KW-0479">Metal-binding</keyword>
<dbReference type="CDD" id="cd16667">
    <property type="entry name" value="RING-H2_RNF126-like"/>
    <property type="match status" value="1"/>
</dbReference>
<dbReference type="GO" id="GO:0061630">
    <property type="term" value="F:ubiquitin protein ligase activity"/>
    <property type="evidence" value="ECO:0007669"/>
    <property type="project" value="UniProtKB-EC"/>
</dbReference>
<evidence type="ECO:0000256" key="6">
    <source>
        <dbReference type="ARBA" id="ARBA00022786"/>
    </source>
</evidence>
<dbReference type="InterPro" id="IPR001841">
    <property type="entry name" value="Znf_RING"/>
</dbReference>
<keyword evidence="5 8" id="KW-0863">Zinc-finger</keyword>
<evidence type="ECO:0000256" key="4">
    <source>
        <dbReference type="ARBA" id="ARBA00022723"/>
    </source>
</evidence>
<organism evidence="11 12">
    <name type="scientific">Acorus calamus</name>
    <name type="common">Sweet flag</name>
    <dbReference type="NCBI Taxonomy" id="4465"/>
    <lineage>
        <taxon>Eukaryota</taxon>
        <taxon>Viridiplantae</taxon>
        <taxon>Streptophyta</taxon>
        <taxon>Embryophyta</taxon>
        <taxon>Tracheophyta</taxon>
        <taxon>Spermatophyta</taxon>
        <taxon>Magnoliopsida</taxon>
        <taxon>Liliopsida</taxon>
        <taxon>Acoraceae</taxon>
        <taxon>Acorus</taxon>
    </lineage>
</organism>
<gene>
    <name evidence="11" type="primary">RING1</name>
    <name evidence="11" type="ORF">QJS10_CPB15g00023</name>
</gene>
<dbReference type="InterPro" id="IPR039525">
    <property type="entry name" value="RNF126-like_zinc-ribbon"/>
</dbReference>
<evidence type="ECO:0000256" key="1">
    <source>
        <dbReference type="ARBA" id="ARBA00000900"/>
    </source>
</evidence>
<dbReference type="InterPro" id="IPR013083">
    <property type="entry name" value="Znf_RING/FYVE/PHD"/>
</dbReference>
<dbReference type="PANTHER" id="PTHR15710">
    <property type="entry name" value="E3 UBIQUITIN-PROTEIN LIGASE PRAJA"/>
    <property type="match status" value="1"/>
</dbReference>
<evidence type="ECO:0000256" key="3">
    <source>
        <dbReference type="ARBA" id="ARBA00022679"/>
    </source>
</evidence>
<name>A0AAV9D2T7_ACOCL</name>
<dbReference type="Pfam" id="PF14369">
    <property type="entry name" value="Zn_ribbon_19"/>
    <property type="match status" value="1"/>
</dbReference>
<sequence length="351" mass="37310">MSSSGAQEDAASLQTYFCHQCACHVTKNSSPSGDISCSRCGGGFIEEVENPNPNPNPRPNTSVFFSSPSSSPPDSFHPFMAALGPMLFGGGSVGLSDLFPRRSSSMSVSFGGDGGGGADDPSGYDPLHFLHEHLEHLRAGGANIQVVFEGGPHSGMGFHGSPSFNMGDYFIGGGLEQLIQQLMENDPNRYGPPPASESAIQSLPDIQITQEMLASDSAQCAVCKDEFEVGAKAKQMPCQHIYHQECIVPWLELHNSCPVCRYELPTDDSDSEDSMSGRSTQSSNPSTPAQPRVAERRFSVSVPWWPFGQRTAEGSNAGDGRGNNNNRGNNDGGGSSGNQGNQPETNSEDLD</sequence>
<evidence type="ECO:0000256" key="8">
    <source>
        <dbReference type="PROSITE-ProRule" id="PRU00175"/>
    </source>
</evidence>
<dbReference type="Pfam" id="PF13639">
    <property type="entry name" value="zf-RING_2"/>
    <property type="match status" value="1"/>
</dbReference>
<proteinExistence type="predicted"/>
<dbReference type="SMART" id="SM00184">
    <property type="entry name" value="RING"/>
    <property type="match status" value="1"/>
</dbReference>
<reference evidence="11" key="1">
    <citation type="journal article" date="2023" name="Nat. Commun.">
        <title>Diploid and tetraploid genomes of Acorus and the evolution of monocots.</title>
        <authorList>
            <person name="Ma L."/>
            <person name="Liu K.W."/>
            <person name="Li Z."/>
            <person name="Hsiao Y.Y."/>
            <person name="Qi Y."/>
            <person name="Fu T."/>
            <person name="Tang G.D."/>
            <person name="Zhang D."/>
            <person name="Sun W.H."/>
            <person name="Liu D.K."/>
            <person name="Li Y."/>
            <person name="Chen G.Z."/>
            <person name="Liu X.D."/>
            <person name="Liao X.Y."/>
            <person name="Jiang Y.T."/>
            <person name="Yu X."/>
            <person name="Hao Y."/>
            <person name="Huang J."/>
            <person name="Zhao X.W."/>
            <person name="Ke S."/>
            <person name="Chen Y.Y."/>
            <person name="Wu W.L."/>
            <person name="Hsu J.L."/>
            <person name="Lin Y.F."/>
            <person name="Huang M.D."/>
            <person name="Li C.Y."/>
            <person name="Huang L."/>
            <person name="Wang Z.W."/>
            <person name="Zhao X."/>
            <person name="Zhong W.Y."/>
            <person name="Peng D.H."/>
            <person name="Ahmad S."/>
            <person name="Lan S."/>
            <person name="Zhang J.S."/>
            <person name="Tsai W.C."/>
            <person name="Van de Peer Y."/>
            <person name="Liu Z.J."/>
        </authorList>
    </citation>
    <scope>NUCLEOTIDE SEQUENCE</scope>
    <source>
        <strain evidence="11">CP</strain>
    </source>
</reference>
<evidence type="ECO:0000256" key="7">
    <source>
        <dbReference type="ARBA" id="ARBA00022833"/>
    </source>
</evidence>
<dbReference type="Proteomes" id="UP001180020">
    <property type="component" value="Unassembled WGS sequence"/>
</dbReference>
<comment type="caution">
    <text evidence="11">The sequence shown here is derived from an EMBL/GenBank/DDBJ whole genome shotgun (WGS) entry which is preliminary data.</text>
</comment>
<dbReference type="EMBL" id="JAUJYO010000015">
    <property type="protein sequence ID" value="KAK1295896.1"/>
    <property type="molecule type" value="Genomic_DNA"/>
</dbReference>
<feature type="region of interest" description="Disordered" evidence="9">
    <location>
        <begin position="50"/>
        <end position="69"/>
    </location>
</feature>
<evidence type="ECO:0000259" key="10">
    <source>
        <dbReference type="PROSITE" id="PS50089"/>
    </source>
</evidence>
<keyword evidence="3" id="KW-0808">Transferase</keyword>
<dbReference type="GO" id="GO:0005737">
    <property type="term" value="C:cytoplasm"/>
    <property type="evidence" value="ECO:0007669"/>
    <property type="project" value="TreeGrafter"/>
</dbReference>
<dbReference type="PROSITE" id="PS50089">
    <property type="entry name" value="ZF_RING_2"/>
    <property type="match status" value="1"/>
</dbReference>
<dbReference type="GO" id="GO:0008270">
    <property type="term" value="F:zinc ion binding"/>
    <property type="evidence" value="ECO:0007669"/>
    <property type="project" value="UniProtKB-KW"/>
</dbReference>
<comment type="catalytic activity">
    <reaction evidence="1">
        <text>S-ubiquitinyl-[E2 ubiquitin-conjugating enzyme]-L-cysteine + [acceptor protein]-L-lysine = [E2 ubiquitin-conjugating enzyme]-L-cysteine + N(6)-ubiquitinyl-[acceptor protein]-L-lysine.</text>
        <dbReference type="EC" id="2.3.2.27"/>
    </reaction>
</comment>
<dbReference type="Gene3D" id="3.30.40.10">
    <property type="entry name" value="Zinc/RING finger domain, C3HC4 (zinc finger)"/>
    <property type="match status" value="1"/>
</dbReference>
<dbReference type="EC" id="2.3.2.27" evidence="2"/>
<reference evidence="11" key="2">
    <citation type="submission" date="2023-06" db="EMBL/GenBank/DDBJ databases">
        <authorList>
            <person name="Ma L."/>
            <person name="Liu K.-W."/>
            <person name="Li Z."/>
            <person name="Hsiao Y.-Y."/>
            <person name="Qi Y."/>
            <person name="Fu T."/>
            <person name="Tang G."/>
            <person name="Zhang D."/>
            <person name="Sun W.-H."/>
            <person name="Liu D.-K."/>
            <person name="Li Y."/>
            <person name="Chen G.-Z."/>
            <person name="Liu X.-D."/>
            <person name="Liao X.-Y."/>
            <person name="Jiang Y.-T."/>
            <person name="Yu X."/>
            <person name="Hao Y."/>
            <person name="Huang J."/>
            <person name="Zhao X.-W."/>
            <person name="Ke S."/>
            <person name="Chen Y.-Y."/>
            <person name="Wu W.-L."/>
            <person name="Hsu J.-L."/>
            <person name="Lin Y.-F."/>
            <person name="Huang M.-D."/>
            <person name="Li C.-Y."/>
            <person name="Huang L."/>
            <person name="Wang Z.-W."/>
            <person name="Zhao X."/>
            <person name="Zhong W.-Y."/>
            <person name="Peng D.-H."/>
            <person name="Ahmad S."/>
            <person name="Lan S."/>
            <person name="Zhang J.-S."/>
            <person name="Tsai W.-C."/>
            <person name="Van De Peer Y."/>
            <person name="Liu Z.-J."/>
        </authorList>
    </citation>
    <scope>NUCLEOTIDE SEQUENCE</scope>
    <source>
        <strain evidence="11">CP</strain>
        <tissue evidence="11">Leaves</tissue>
    </source>
</reference>
<feature type="compositionally biased region" description="Low complexity" evidence="9">
    <location>
        <begin position="59"/>
        <end position="69"/>
    </location>
</feature>
<keyword evidence="12" id="KW-1185">Reference proteome</keyword>
<feature type="compositionally biased region" description="Low complexity" evidence="9">
    <location>
        <begin position="314"/>
        <end position="329"/>
    </location>
</feature>
<dbReference type="FunFam" id="3.30.40.10:FF:000022">
    <property type="entry name" value="E3 ubiquitin-protein ligase RING1-like"/>
    <property type="match status" value="1"/>
</dbReference>
<keyword evidence="6" id="KW-0833">Ubl conjugation pathway</keyword>
<evidence type="ECO:0000256" key="9">
    <source>
        <dbReference type="SAM" id="MobiDB-lite"/>
    </source>
</evidence>
<keyword evidence="7" id="KW-0862">Zinc</keyword>
<feature type="region of interest" description="Disordered" evidence="9">
    <location>
        <begin position="267"/>
        <end position="351"/>
    </location>
</feature>
<protein>
    <recommendedName>
        <fullName evidence="2">RING-type E3 ubiquitin transferase</fullName>
        <ecNumber evidence="2">2.3.2.27</ecNumber>
    </recommendedName>
</protein>
<evidence type="ECO:0000313" key="12">
    <source>
        <dbReference type="Proteomes" id="UP001180020"/>
    </source>
</evidence>
<dbReference type="GO" id="GO:0016567">
    <property type="term" value="P:protein ubiquitination"/>
    <property type="evidence" value="ECO:0007669"/>
    <property type="project" value="TreeGrafter"/>
</dbReference>
<dbReference type="SUPFAM" id="SSF57850">
    <property type="entry name" value="RING/U-box"/>
    <property type="match status" value="1"/>
</dbReference>
<accession>A0AAV9D2T7</accession>
<feature type="domain" description="RING-type" evidence="10">
    <location>
        <begin position="220"/>
        <end position="261"/>
    </location>
</feature>
<evidence type="ECO:0000256" key="5">
    <source>
        <dbReference type="ARBA" id="ARBA00022771"/>
    </source>
</evidence>
<evidence type="ECO:0000256" key="2">
    <source>
        <dbReference type="ARBA" id="ARBA00012483"/>
    </source>
</evidence>
<dbReference type="PANTHER" id="PTHR15710:SF202">
    <property type="entry name" value="RING-TYPE E3 UBIQUITIN TRANSFERASE"/>
    <property type="match status" value="1"/>
</dbReference>
<feature type="compositionally biased region" description="Polar residues" evidence="9">
    <location>
        <begin position="274"/>
        <end position="289"/>
    </location>
</feature>
<evidence type="ECO:0000313" key="11">
    <source>
        <dbReference type="EMBL" id="KAK1295896.1"/>
    </source>
</evidence>
<dbReference type="AlphaFoldDB" id="A0AAV9D2T7"/>